<dbReference type="AlphaFoldDB" id="A0A0A9F3L8"/>
<proteinExistence type="predicted"/>
<protein>
    <submittedName>
        <fullName evidence="2">MatK</fullName>
    </submittedName>
</protein>
<organism evidence="2">
    <name type="scientific">Arundo donax</name>
    <name type="common">Giant reed</name>
    <name type="synonym">Donax arundinaceus</name>
    <dbReference type="NCBI Taxonomy" id="35708"/>
    <lineage>
        <taxon>Eukaryota</taxon>
        <taxon>Viridiplantae</taxon>
        <taxon>Streptophyta</taxon>
        <taxon>Embryophyta</taxon>
        <taxon>Tracheophyta</taxon>
        <taxon>Spermatophyta</taxon>
        <taxon>Magnoliopsida</taxon>
        <taxon>Liliopsida</taxon>
        <taxon>Poales</taxon>
        <taxon>Poaceae</taxon>
        <taxon>PACMAD clade</taxon>
        <taxon>Arundinoideae</taxon>
        <taxon>Arundineae</taxon>
        <taxon>Arundo</taxon>
    </lineage>
</organism>
<evidence type="ECO:0000256" key="1">
    <source>
        <dbReference type="SAM" id="MobiDB-lite"/>
    </source>
</evidence>
<name>A0A0A9F3L8_ARUDO</name>
<sequence>MPSWRGGSFPVVGRMSFCTGSPGNLYITQVSLAHQINTMARTSSIKSLLRDPHDAPQWGTSSIKSS</sequence>
<reference evidence="2" key="2">
    <citation type="journal article" date="2015" name="Data Brief">
        <title>Shoot transcriptome of the giant reed, Arundo donax.</title>
        <authorList>
            <person name="Barrero R.A."/>
            <person name="Guerrero F.D."/>
            <person name="Moolhuijzen P."/>
            <person name="Goolsby J.A."/>
            <person name="Tidwell J."/>
            <person name="Bellgard S.E."/>
            <person name="Bellgard M.I."/>
        </authorList>
    </citation>
    <scope>NUCLEOTIDE SEQUENCE</scope>
    <source>
        <tissue evidence="2">Shoot tissue taken approximately 20 cm above the soil surface</tissue>
    </source>
</reference>
<evidence type="ECO:0000313" key="2">
    <source>
        <dbReference type="EMBL" id="JAE02893.1"/>
    </source>
</evidence>
<reference evidence="2" key="1">
    <citation type="submission" date="2014-09" db="EMBL/GenBank/DDBJ databases">
        <authorList>
            <person name="Magalhaes I.L.F."/>
            <person name="Oliveira U."/>
            <person name="Santos F.R."/>
            <person name="Vidigal T.H.D.A."/>
            <person name="Brescovit A.D."/>
            <person name="Santos A.J."/>
        </authorList>
    </citation>
    <scope>NUCLEOTIDE SEQUENCE</scope>
    <source>
        <tissue evidence="2">Shoot tissue taken approximately 20 cm above the soil surface</tissue>
    </source>
</reference>
<feature type="region of interest" description="Disordered" evidence="1">
    <location>
        <begin position="47"/>
        <end position="66"/>
    </location>
</feature>
<dbReference type="EMBL" id="GBRH01195003">
    <property type="protein sequence ID" value="JAE02893.1"/>
    <property type="molecule type" value="Transcribed_RNA"/>
</dbReference>
<accession>A0A0A9F3L8</accession>